<feature type="signal peptide" evidence="2">
    <location>
        <begin position="1"/>
        <end position="21"/>
    </location>
</feature>
<organism evidence="3 4">
    <name type="scientific">Vicia faba</name>
    <name type="common">Broad bean</name>
    <name type="synonym">Faba vulgaris</name>
    <dbReference type="NCBI Taxonomy" id="3906"/>
    <lineage>
        <taxon>Eukaryota</taxon>
        <taxon>Viridiplantae</taxon>
        <taxon>Streptophyta</taxon>
        <taxon>Embryophyta</taxon>
        <taxon>Tracheophyta</taxon>
        <taxon>Spermatophyta</taxon>
        <taxon>Magnoliopsida</taxon>
        <taxon>eudicotyledons</taxon>
        <taxon>Gunneridae</taxon>
        <taxon>Pentapetalae</taxon>
        <taxon>rosids</taxon>
        <taxon>fabids</taxon>
        <taxon>Fabales</taxon>
        <taxon>Fabaceae</taxon>
        <taxon>Papilionoideae</taxon>
        <taxon>50 kb inversion clade</taxon>
        <taxon>NPAAA clade</taxon>
        <taxon>Hologalegina</taxon>
        <taxon>IRL clade</taxon>
        <taxon>Fabeae</taxon>
        <taxon>Vicia</taxon>
    </lineage>
</organism>
<keyword evidence="2" id="KW-0732">Signal</keyword>
<feature type="region of interest" description="Disordered" evidence="1">
    <location>
        <begin position="102"/>
        <end position="142"/>
    </location>
</feature>
<evidence type="ECO:0000256" key="1">
    <source>
        <dbReference type="SAM" id="MobiDB-lite"/>
    </source>
</evidence>
<evidence type="ECO:0000313" key="4">
    <source>
        <dbReference type="Proteomes" id="UP001157006"/>
    </source>
</evidence>
<reference evidence="3 4" key="1">
    <citation type="submission" date="2023-01" db="EMBL/GenBank/DDBJ databases">
        <authorList>
            <person name="Kreplak J."/>
        </authorList>
    </citation>
    <scope>NUCLEOTIDE SEQUENCE [LARGE SCALE GENOMIC DNA]</scope>
</reference>
<feature type="chain" id="PRO_5043359363" evidence="2">
    <location>
        <begin position="22"/>
        <end position="275"/>
    </location>
</feature>
<feature type="compositionally biased region" description="Low complexity" evidence="1">
    <location>
        <begin position="121"/>
        <end position="136"/>
    </location>
</feature>
<evidence type="ECO:0000256" key="2">
    <source>
        <dbReference type="SAM" id="SignalP"/>
    </source>
</evidence>
<gene>
    <name evidence="3" type="ORF">VFH_II092920</name>
</gene>
<dbReference type="AlphaFoldDB" id="A0AAV0ZIP8"/>
<accession>A0AAV0ZIP8</accession>
<sequence>MLSSWLILLAAACHRFGPTQYEDIEGNLSKLSQTGFLADFQAQFEDLMNKVNGISESLLIRFFITGLKKHLRRELQFHRPVTLMEAFSMARAYEARFDDTSAVGKPWSRGPQHSPGPHNQPNSLTNPTQSNNNQTNRPDPTQIFITHPTILHHHYHHSYPHHTQTFQFVTCHPPNSETVVQKAFNSNVMRNGTRLTGAGTMCFFSWESMKMSLDQKQRIPQQMMSLVTYPVFTPCPANSKVDPSVFKGFITNKISPSSLAAGALTTSSSLHWWND</sequence>
<keyword evidence="4" id="KW-1185">Reference proteome</keyword>
<name>A0AAV0ZIP8_VICFA</name>
<protein>
    <submittedName>
        <fullName evidence="3">Uncharacterized protein</fullName>
    </submittedName>
</protein>
<proteinExistence type="predicted"/>
<dbReference type="Proteomes" id="UP001157006">
    <property type="component" value="Chromosome 2"/>
</dbReference>
<dbReference type="EMBL" id="OX451737">
    <property type="protein sequence ID" value="CAI8597682.1"/>
    <property type="molecule type" value="Genomic_DNA"/>
</dbReference>
<evidence type="ECO:0000313" key="3">
    <source>
        <dbReference type="EMBL" id="CAI8597682.1"/>
    </source>
</evidence>